<dbReference type="EMBL" id="CP032419">
    <property type="protein sequence ID" value="AYC32627.1"/>
    <property type="molecule type" value="Genomic_DNA"/>
</dbReference>
<organism evidence="1 2">
    <name type="scientific">Pseudomonas cavernae</name>
    <dbReference type="NCBI Taxonomy" id="2320867"/>
    <lineage>
        <taxon>Bacteria</taxon>
        <taxon>Pseudomonadati</taxon>
        <taxon>Pseudomonadota</taxon>
        <taxon>Gammaproteobacteria</taxon>
        <taxon>Pseudomonadales</taxon>
        <taxon>Pseudomonadaceae</taxon>
        <taxon>Pseudomonas</taxon>
    </lineage>
</organism>
<dbReference type="AlphaFoldDB" id="A0A385Z3B0"/>
<keyword evidence="2" id="KW-1185">Reference proteome</keyword>
<proteinExistence type="predicted"/>
<sequence>MPLCSQVRQCCNSAGSRRDRRFTFAWQNQGVSQARELLDSKALKNGKVEVKVPLDSGTKPGVKGQLRFVVSAWNAET</sequence>
<protein>
    <submittedName>
        <fullName evidence="1">Uncharacterized protein</fullName>
    </submittedName>
</protein>
<dbReference type="KEGG" id="pcav:D3880_09615"/>
<evidence type="ECO:0000313" key="1">
    <source>
        <dbReference type="EMBL" id="AYC32627.1"/>
    </source>
</evidence>
<name>A0A385Z3B0_9PSED</name>
<gene>
    <name evidence="1" type="ORF">D3880_09615</name>
</gene>
<accession>A0A385Z3B0</accession>
<dbReference type="RefSeq" id="WP_119893248.1">
    <property type="nucleotide sequence ID" value="NZ_CP032419.1"/>
</dbReference>
<evidence type="ECO:0000313" key="2">
    <source>
        <dbReference type="Proteomes" id="UP000265560"/>
    </source>
</evidence>
<reference evidence="2" key="1">
    <citation type="submission" date="2018-09" db="EMBL/GenBank/DDBJ databases">
        <authorList>
            <person name="Zhu H."/>
        </authorList>
    </citation>
    <scope>NUCLEOTIDE SEQUENCE [LARGE SCALE GENOMIC DNA]</scope>
    <source>
        <strain evidence="2">K2W31S-8</strain>
    </source>
</reference>
<dbReference type="Proteomes" id="UP000265560">
    <property type="component" value="Chromosome"/>
</dbReference>
<dbReference type="OrthoDB" id="556502at2"/>